<dbReference type="FunFam" id="2.40.10.10:FF:000282">
    <property type="entry name" value="Serine-type enodpeptidase, putative"/>
    <property type="match status" value="1"/>
</dbReference>
<organism>
    <name type="scientific">Ixodes scapularis</name>
    <name type="common">Black-legged tick</name>
    <name type="synonym">Deer tick</name>
    <dbReference type="NCBI Taxonomy" id="6945"/>
    <lineage>
        <taxon>Eukaryota</taxon>
        <taxon>Metazoa</taxon>
        <taxon>Ecdysozoa</taxon>
        <taxon>Arthropoda</taxon>
        <taxon>Chelicerata</taxon>
        <taxon>Arachnida</taxon>
        <taxon>Acari</taxon>
        <taxon>Parasitiformes</taxon>
        <taxon>Ixodida</taxon>
        <taxon>Ixodoidea</taxon>
        <taxon>Ixodidae</taxon>
        <taxon>Ixodinae</taxon>
        <taxon>Ixodes</taxon>
    </lineage>
</organism>
<dbReference type="HOGENOM" id="CLU_035754_1_0_1"/>
<name>B7P5I0_IXOSC</name>
<proteinExistence type="predicted"/>
<dbReference type="EMBL" id="ABJB011088576">
    <property type="status" value="NOT_ANNOTATED_CDS"/>
    <property type="molecule type" value="Genomic_DNA"/>
</dbReference>
<keyword evidence="3" id="KW-0378">Hydrolase</keyword>
<reference evidence="4" key="2">
    <citation type="submission" date="2020-05" db="UniProtKB">
        <authorList>
            <consortium name="EnsemblMetazoa"/>
        </authorList>
    </citation>
    <scope>IDENTIFICATION</scope>
    <source>
        <strain evidence="4">wikel</strain>
    </source>
</reference>
<feature type="non-terminal residue" evidence="3">
    <location>
        <position position="195"/>
    </location>
</feature>
<dbReference type="EMBL" id="ABJB011110897">
    <property type="status" value="NOT_ANNOTATED_CDS"/>
    <property type="molecule type" value="Genomic_DNA"/>
</dbReference>
<protein>
    <submittedName>
        <fullName evidence="3 4">Serine protease, putative</fullName>
        <ecNumber evidence="3">3.4.21.4</ecNumber>
    </submittedName>
</protein>
<keyword evidence="3" id="KW-0645">Protease</keyword>
<dbReference type="EMBL" id="ABJB010805391">
    <property type="status" value="NOT_ANNOTATED_CDS"/>
    <property type="molecule type" value="Genomic_DNA"/>
</dbReference>
<dbReference type="InterPro" id="IPR043504">
    <property type="entry name" value="Peptidase_S1_PA_chymotrypsin"/>
</dbReference>
<dbReference type="SMART" id="SM00020">
    <property type="entry name" value="Tryp_SPc"/>
    <property type="match status" value="1"/>
</dbReference>
<dbReference type="PANTHER" id="PTHR24252:SF7">
    <property type="entry name" value="HYALIN"/>
    <property type="match status" value="1"/>
</dbReference>
<sequence>GIHRIVGGEDAGALEFPWQVSLRRQVPFVNIDLGHICGGSIVNEQFVVTAAHCVDESFALSYAVVVGDQNVNKKDSTEDRIGVSYVSVHLSSRVTFYFPSILLFPEAPLTVLLYGLPNRLCGQESWFDSTPRVLDYISNWVRTQEGSQMPDQLQKVDLPVVPYNVCKEYYEAVNVVHEDTMICAGPEEGGKSVCQ</sequence>
<evidence type="ECO:0000259" key="2">
    <source>
        <dbReference type="PROSITE" id="PS50240"/>
    </source>
</evidence>
<accession>B7P5I0</accession>
<dbReference type="EnsemblMetazoa" id="ISCW000366-RA">
    <property type="protein sequence ID" value="ISCW000366-PA"/>
    <property type="gene ID" value="ISCW000366"/>
</dbReference>
<evidence type="ECO:0000313" key="5">
    <source>
        <dbReference type="Proteomes" id="UP000001555"/>
    </source>
</evidence>
<dbReference type="PROSITE" id="PS00134">
    <property type="entry name" value="TRYPSIN_HIS"/>
    <property type="match status" value="1"/>
</dbReference>
<feature type="domain" description="Peptidase S1" evidence="2">
    <location>
        <begin position="5"/>
        <end position="195"/>
    </location>
</feature>
<dbReference type="EMBL" id="ABJB010388820">
    <property type="status" value="NOT_ANNOTATED_CDS"/>
    <property type="molecule type" value="Genomic_DNA"/>
</dbReference>
<dbReference type="Pfam" id="PF00089">
    <property type="entry name" value="Trypsin"/>
    <property type="match status" value="1"/>
</dbReference>
<dbReference type="VEuPathDB" id="VectorBase:ISCP_001826"/>
<gene>
    <name evidence="3" type="ORF">IscW_ISCW000366</name>
</gene>
<dbReference type="EMBL" id="ABJB010578175">
    <property type="status" value="NOT_ANNOTATED_CDS"/>
    <property type="molecule type" value="Genomic_DNA"/>
</dbReference>
<dbReference type="VEuPathDB" id="VectorBase:ISCW000366"/>
<dbReference type="InterPro" id="IPR009003">
    <property type="entry name" value="Peptidase_S1_PA"/>
</dbReference>
<reference evidence="3 5" key="1">
    <citation type="submission" date="2008-03" db="EMBL/GenBank/DDBJ databases">
        <title>Annotation of Ixodes scapularis.</title>
        <authorList>
            <consortium name="Ixodes scapularis Genome Project Consortium"/>
            <person name="Caler E."/>
            <person name="Hannick L.I."/>
            <person name="Bidwell S."/>
            <person name="Joardar V."/>
            <person name="Thiagarajan M."/>
            <person name="Amedeo P."/>
            <person name="Galinsky K.J."/>
            <person name="Schobel S."/>
            <person name="Inman J."/>
            <person name="Hostetler J."/>
            <person name="Miller J."/>
            <person name="Hammond M."/>
            <person name="Megy K."/>
            <person name="Lawson D."/>
            <person name="Kodira C."/>
            <person name="Sutton G."/>
            <person name="Meyer J."/>
            <person name="Hill C.A."/>
            <person name="Birren B."/>
            <person name="Nene V."/>
            <person name="Collins F."/>
            <person name="Alarcon-Chaidez F."/>
            <person name="Wikel S."/>
            <person name="Strausberg R."/>
        </authorList>
    </citation>
    <scope>NUCLEOTIDE SEQUENCE [LARGE SCALE GENOMIC DNA]</scope>
    <source>
        <strain evidence="5">Wikel</strain>
        <strain evidence="3">Wikel colony</strain>
    </source>
</reference>
<dbReference type="PANTHER" id="PTHR24252">
    <property type="entry name" value="ACROSIN-RELATED"/>
    <property type="match status" value="1"/>
</dbReference>
<dbReference type="OrthoDB" id="10012881at2759"/>
<dbReference type="EMBL" id="DS640738">
    <property type="protein sequence ID" value="EEC01852.1"/>
    <property type="molecule type" value="Genomic_DNA"/>
</dbReference>
<dbReference type="GO" id="GO:0004252">
    <property type="term" value="F:serine-type endopeptidase activity"/>
    <property type="evidence" value="ECO:0000318"/>
    <property type="project" value="GO_Central"/>
</dbReference>
<dbReference type="PaxDb" id="6945-B7P5I0"/>
<dbReference type="Gene3D" id="2.40.10.10">
    <property type="entry name" value="Trypsin-like serine proteases"/>
    <property type="match status" value="2"/>
</dbReference>
<dbReference type="Proteomes" id="UP000001555">
    <property type="component" value="Unassembled WGS sequence"/>
</dbReference>
<evidence type="ECO:0000256" key="1">
    <source>
        <dbReference type="ARBA" id="ARBA00023157"/>
    </source>
</evidence>
<dbReference type="PROSITE" id="PS50240">
    <property type="entry name" value="TRYPSIN_DOM"/>
    <property type="match status" value="1"/>
</dbReference>
<dbReference type="InterPro" id="IPR018114">
    <property type="entry name" value="TRYPSIN_HIS"/>
</dbReference>
<dbReference type="STRING" id="6945.B7P5I0"/>
<keyword evidence="1" id="KW-1015">Disulfide bond</keyword>
<feature type="non-terminal residue" evidence="3">
    <location>
        <position position="1"/>
    </location>
</feature>
<dbReference type="GO" id="GO:0006508">
    <property type="term" value="P:proteolysis"/>
    <property type="evidence" value="ECO:0007669"/>
    <property type="project" value="UniProtKB-KW"/>
</dbReference>
<dbReference type="SUPFAM" id="SSF50494">
    <property type="entry name" value="Trypsin-like serine proteases"/>
    <property type="match status" value="1"/>
</dbReference>
<evidence type="ECO:0000313" key="4">
    <source>
        <dbReference type="EnsemblMetazoa" id="ISCW000366-PA"/>
    </source>
</evidence>
<dbReference type="InterPro" id="IPR001254">
    <property type="entry name" value="Trypsin_dom"/>
</dbReference>
<dbReference type="EC" id="3.4.21.4" evidence="3"/>
<dbReference type="CDD" id="cd00190">
    <property type="entry name" value="Tryp_SPc"/>
    <property type="match status" value="1"/>
</dbReference>
<dbReference type="EMBL" id="ABJB010440198">
    <property type="status" value="NOT_ANNOTATED_CDS"/>
    <property type="molecule type" value="Genomic_DNA"/>
</dbReference>
<evidence type="ECO:0000313" key="3">
    <source>
        <dbReference type="EMBL" id="EEC01852.1"/>
    </source>
</evidence>
<dbReference type="VEuPathDB" id="VectorBase:ISCI000366"/>
<keyword evidence="5" id="KW-1185">Reference proteome</keyword>
<dbReference type="AlphaFoldDB" id="B7P5I0"/>